<dbReference type="PANTHER" id="PTHR34352:SF1">
    <property type="entry name" value="PROTEIN YHFA"/>
    <property type="match status" value="1"/>
</dbReference>
<evidence type="ECO:0000313" key="3">
    <source>
        <dbReference type="Proteomes" id="UP000249818"/>
    </source>
</evidence>
<protein>
    <submittedName>
        <fullName evidence="2">Ribosome biogenesis GTP-binding protein YsxC</fullName>
    </submittedName>
</protein>
<dbReference type="InterPro" id="IPR015946">
    <property type="entry name" value="KH_dom-like_a/b"/>
</dbReference>
<dbReference type="AlphaFoldDB" id="A0A2X3MMJ2"/>
<name>A0A2X3MMJ2_9BACT</name>
<proteinExistence type="predicted"/>
<dbReference type="PANTHER" id="PTHR34352">
    <property type="entry name" value="PROTEIN YHFA"/>
    <property type="match status" value="1"/>
</dbReference>
<accession>A0A2X3MMJ2</accession>
<dbReference type="Gene3D" id="2.20.25.10">
    <property type="match status" value="1"/>
</dbReference>
<keyword evidence="3" id="KW-1185">Reference proteome</keyword>
<dbReference type="RefSeq" id="WP_122031577.1">
    <property type="nucleotide sequence ID" value="NZ_LS483254.1"/>
</dbReference>
<gene>
    <name evidence="2" type="ORF">BARAN1_1152</name>
</gene>
<dbReference type="InterPro" id="IPR036102">
    <property type="entry name" value="OsmC/Ohrsf"/>
</dbReference>
<sequence length="133" mass="14096">MDAKVTWQEGMRFVGGGPSGHPVAMDAGRESGGSDTAPRPTELLLVALGGCMGMDVVSILGKMRTPPRSLEIAVTAERAPDHPKAFRKARVLVRAEGVPEGNLRQAAQLSRDRYCSVGNSLSAEVTVEVEARP</sequence>
<feature type="region of interest" description="Disordered" evidence="1">
    <location>
        <begin position="1"/>
        <end position="21"/>
    </location>
</feature>
<dbReference type="Proteomes" id="UP000249818">
    <property type="component" value="Chromosome BARAN1"/>
</dbReference>
<dbReference type="OrthoDB" id="9804010at2"/>
<organism evidence="2 3">
    <name type="scientific">Candidatus Bipolaricaulis anaerobius</name>
    <dbReference type="NCBI Taxonomy" id="2026885"/>
    <lineage>
        <taxon>Bacteria</taxon>
        <taxon>Candidatus Bipolaricaulota</taxon>
        <taxon>Candidatus Bipolaricaulia</taxon>
        <taxon>Candidatus Bipolaricaulales</taxon>
        <taxon>Candidatus Bipolaricaulaceae</taxon>
        <taxon>Candidatus Bipolaricaulis</taxon>
    </lineage>
</organism>
<dbReference type="KEGG" id="bana:BARAN1_1152"/>
<evidence type="ECO:0000313" key="2">
    <source>
        <dbReference type="EMBL" id="SQD93174.1"/>
    </source>
</evidence>
<dbReference type="InterPro" id="IPR003718">
    <property type="entry name" value="OsmC/Ohr_fam"/>
</dbReference>
<reference evidence="3" key="1">
    <citation type="submission" date="2018-05" db="EMBL/GenBank/DDBJ databases">
        <authorList>
            <person name="Hao L."/>
        </authorList>
    </citation>
    <scope>NUCLEOTIDE SEQUENCE [LARGE SCALE GENOMIC DNA]</scope>
</reference>
<dbReference type="SUPFAM" id="SSF82784">
    <property type="entry name" value="OsmC-like"/>
    <property type="match status" value="1"/>
</dbReference>
<dbReference type="Pfam" id="PF02566">
    <property type="entry name" value="OsmC"/>
    <property type="match status" value="1"/>
</dbReference>
<evidence type="ECO:0000256" key="1">
    <source>
        <dbReference type="SAM" id="MobiDB-lite"/>
    </source>
</evidence>
<dbReference type="Gene3D" id="3.30.300.20">
    <property type="match status" value="1"/>
</dbReference>
<dbReference type="EMBL" id="LS483254">
    <property type="protein sequence ID" value="SQD93174.1"/>
    <property type="molecule type" value="Genomic_DNA"/>
</dbReference>